<dbReference type="EMBL" id="GISG01264454">
    <property type="protein sequence ID" value="MBA4674818.1"/>
    <property type="molecule type" value="Transcribed_RNA"/>
</dbReference>
<reference evidence="1" key="2">
    <citation type="submission" date="2020-07" db="EMBL/GenBank/DDBJ databases">
        <authorList>
            <person name="Vera ALvarez R."/>
            <person name="Arias-Moreno D.M."/>
            <person name="Jimenez-Jacinto V."/>
            <person name="Jimenez-Bremont J.F."/>
            <person name="Swaminathan K."/>
            <person name="Moose S.P."/>
            <person name="Guerrero-Gonzalez M.L."/>
            <person name="Marino-Ramirez L."/>
            <person name="Landsman D."/>
            <person name="Rodriguez-Kessler M."/>
            <person name="Delgado-Sanchez P."/>
        </authorList>
    </citation>
    <scope>NUCLEOTIDE SEQUENCE</scope>
    <source>
        <tissue evidence="1">Cladode</tissue>
    </source>
</reference>
<protein>
    <submittedName>
        <fullName evidence="1">Uncharacterized protein</fullName>
    </submittedName>
</protein>
<accession>A0A7C9AR70</accession>
<reference evidence="1" key="1">
    <citation type="journal article" date="2013" name="J. Plant Res.">
        <title>Effect of fungi and light on seed germination of three Opuntia species from semiarid lands of central Mexico.</title>
        <authorList>
            <person name="Delgado-Sanchez P."/>
            <person name="Jimenez-Bremont J.F."/>
            <person name="Guerrero-Gonzalez Mde L."/>
            <person name="Flores J."/>
        </authorList>
    </citation>
    <scope>NUCLEOTIDE SEQUENCE</scope>
    <source>
        <tissue evidence="1">Cladode</tissue>
    </source>
</reference>
<organism evidence="1">
    <name type="scientific">Opuntia streptacantha</name>
    <name type="common">Prickly pear cactus</name>
    <name type="synonym">Opuntia cardona</name>
    <dbReference type="NCBI Taxonomy" id="393608"/>
    <lineage>
        <taxon>Eukaryota</taxon>
        <taxon>Viridiplantae</taxon>
        <taxon>Streptophyta</taxon>
        <taxon>Embryophyta</taxon>
        <taxon>Tracheophyta</taxon>
        <taxon>Spermatophyta</taxon>
        <taxon>Magnoliopsida</taxon>
        <taxon>eudicotyledons</taxon>
        <taxon>Gunneridae</taxon>
        <taxon>Pentapetalae</taxon>
        <taxon>Caryophyllales</taxon>
        <taxon>Cactineae</taxon>
        <taxon>Cactaceae</taxon>
        <taxon>Opuntioideae</taxon>
        <taxon>Opuntia</taxon>
    </lineage>
</organism>
<proteinExistence type="predicted"/>
<dbReference type="AlphaFoldDB" id="A0A7C9AR70"/>
<name>A0A7C9AR70_OPUST</name>
<sequence length="105" mass="12085">MLPGVEKREKLPTFFRRNSGRKYSSGSRHSLCSHSNPFLKPFSLSSKTLILLPSISPDFTKITAFQRAEIWIGRFDFVQSLNAERFNCPSVSIVSPWPQQIRVWV</sequence>
<evidence type="ECO:0000313" key="1">
    <source>
        <dbReference type="EMBL" id="MBA4674818.1"/>
    </source>
</evidence>